<dbReference type="InterPro" id="IPR029058">
    <property type="entry name" value="AB_hydrolase_fold"/>
</dbReference>
<dbReference type="Proteomes" id="UP000028702">
    <property type="component" value="Unassembled WGS sequence"/>
</dbReference>
<proteinExistence type="predicted"/>
<evidence type="ECO:0000313" key="1">
    <source>
        <dbReference type="EMBL" id="GAK43953.1"/>
    </source>
</evidence>
<dbReference type="eggNOG" id="COG2267">
    <property type="taxonomic scope" value="Bacteria"/>
</dbReference>
<protein>
    <submittedName>
        <fullName evidence="1">Conserved protein</fullName>
    </submittedName>
</protein>
<dbReference type="EMBL" id="BBIO01000002">
    <property type="protein sequence ID" value="GAK43953.1"/>
    <property type="molecule type" value="Genomic_DNA"/>
</dbReference>
<gene>
    <name evidence="1" type="ORF">M2A_0452</name>
</gene>
<sequence>MYGLAALLVVGAIAVLYLSMNPDVAQRLFLKPDGPFDVASAPPAPDYKLPESWASLPDRKDPADTLIPASGYRDGQAEAQVDVFFIHPTTYYSKDSWNAAYDEDGETRELLEAGVLRFQASAFNGDARIYAPRYRQATLYSFMGDGEDEQKALAFAYEDVARAFRHFIETYNRGRPFILAAHSQGSLHGMRLLQERIAGTPLANRMVAAYLVGYSIPEDMGRDDLRPCAKAYSTGCYLNWNSISAEADRNGWTQDNKIWLNGEMTTMAGHRLTCVNPLTGTKDGKADAKKNLGGLPFAEADKEMPELIPSVSDAACEDGVLIVNPDEDRGDFSYGVFDGDFHIYDYNLFYANIRQDIRTRIGAFWKR</sequence>
<accession>A0A081B7D5</accession>
<dbReference type="STRING" id="1333998.M2A_0452"/>
<dbReference type="SUPFAM" id="SSF53474">
    <property type="entry name" value="alpha/beta-Hydrolases"/>
    <property type="match status" value="1"/>
</dbReference>
<name>A0A081B7D5_9HYPH</name>
<keyword evidence="2" id="KW-1185">Reference proteome</keyword>
<dbReference type="InterPro" id="IPR021440">
    <property type="entry name" value="DUF3089"/>
</dbReference>
<dbReference type="Pfam" id="PF11288">
    <property type="entry name" value="DUF3089"/>
    <property type="match status" value="1"/>
</dbReference>
<evidence type="ECO:0000313" key="2">
    <source>
        <dbReference type="Proteomes" id="UP000028702"/>
    </source>
</evidence>
<dbReference type="ESTHER" id="9prot-a0a081b7d5">
    <property type="family name" value="Duf_3089"/>
</dbReference>
<reference evidence="1 2" key="1">
    <citation type="submission" date="2014-07" db="EMBL/GenBank/DDBJ databases">
        <title>Tepidicaulis marinum gen. nov., sp. nov., a novel marine bacterium denitrifying nitrate to nitrous oxide strictly under microaerobic conditions.</title>
        <authorList>
            <person name="Takeuchi M."/>
            <person name="Yamagishi T."/>
            <person name="Kamagata Y."/>
            <person name="Oshima K."/>
            <person name="Hattori M."/>
            <person name="Katayama T."/>
            <person name="Hanada S."/>
            <person name="Tamaki H."/>
            <person name="Marumo K."/>
            <person name="Maeda H."/>
            <person name="Nedachi M."/>
            <person name="Iwasaki W."/>
            <person name="Suwa Y."/>
            <person name="Sakata S."/>
        </authorList>
    </citation>
    <scope>NUCLEOTIDE SEQUENCE [LARGE SCALE GENOMIC DNA]</scope>
    <source>
        <strain evidence="1 2">MA2</strain>
    </source>
</reference>
<dbReference type="AlphaFoldDB" id="A0A081B7D5"/>
<comment type="caution">
    <text evidence="1">The sequence shown here is derived from an EMBL/GenBank/DDBJ whole genome shotgun (WGS) entry which is preliminary data.</text>
</comment>
<organism evidence="1 2">
    <name type="scientific">Tepidicaulis marinus</name>
    <dbReference type="NCBI Taxonomy" id="1333998"/>
    <lineage>
        <taxon>Bacteria</taxon>
        <taxon>Pseudomonadati</taxon>
        <taxon>Pseudomonadota</taxon>
        <taxon>Alphaproteobacteria</taxon>
        <taxon>Hyphomicrobiales</taxon>
        <taxon>Parvibaculaceae</taxon>
        <taxon>Tepidicaulis</taxon>
    </lineage>
</organism>